<dbReference type="EC" id="2.5.1.87" evidence="5"/>
<comment type="subcellular location">
    <subcellularLocation>
        <location evidence="2">Endoplasmic reticulum membrane</location>
    </subcellularLocation>
</comment>
<feature type="region of interest" description="Disordered" evidence="13">
    <location>
        <begin position="33"/>
        <end position="56"/>
    </location>
</feature>
<dbReference type="Gene3D" id="3.40.1180.10">
    <property type="entry name" value="Decaprenyl diphosphate synthase-like"/>
    <property type="match status" value="1"/>
</dbReference>
<keyword evidence="11 14" id="KW-0472">Membrane</keyword>
<evidence type="ECO:0000313" key="15">
    <source>
        <dbReference type="EnsemblPlants" id="OPUNC03G06800.2"/>
    </source>
</evidence>
<evidence type="ECO:0000256" key="8">
    <source>
        <dbReference type="ARBA" id="ARBA00022824"/>
    </source>
</evidence>
<evidence type="ECO:0000256" key="6">
    <source>
        <dbReference type="ARBA" id="ARBA00022679"/>
    </source>
</evidence>
<evidence type="ECO:0000256" key="10">
    <source>
        <dbReference type="ARBA" id="ARBA00022989"/>
    </source>
</evidence>
<protein>
    <recommendedName>
        <fullName evidence="5">ditrans,polycis-polyprenyl diphosphate synthase [(2E,6E)-farnesyldiphosphate specific]</fullName>
        <ecNumber evidence="5">2.5.1.87</ecNumber>
    </recommendedName>
</protein>
<keyword evidence="16" id="KW-1185">Reference proteome</keyword>
<comment type="cofactor">
    <cofactor evidence="1">
        <name>Mg(2+)</name>
        <dbReference type="ChEBI" id="CHEBI:18420"/>
    </cofactor>
</comment>
<dbReference type="PANTHER" id="PTHR21528">
    <property type="entry name" value="DEHYDRODOLICHYL DIPHOSPHATE SYNTHASE COMPLEX SUBUNIT NUS1"/>
    <property type="match status" value="1"/>
</dbReference>
<evidence type="ECO:0000256" key="14">
    <source>
        <dbReference type="SAM" id="Phobius"/>
    </source>
</evidence>
<keyword evidence="6" id="KW-0808">Transferase</keyword>
<reference evidence="15" key="2">
    <citation type="submission" date="2018-05" db="EMBL/GenBank/DDBJ databases">
        <title>OpunRS2 (Oryza punctata Reference Sequence Version 2).</title>
        <authorList>
            <person name="Zhang J."/>
            <person name="Kudrna D."/>
            <person name="Lee S."/>
            <person name="Talag J."/>
            <person name="Welchert J."/>
            <person name="Wing R.A."/>
        </authorList>
    </citation>
    <scope>NUCLEOTIDE SEQUENCE [LARGE SCALE GENOMIC DNA]</scope>
</reference>
<dbReference type="UniPathway" id="UPA00378"/>
<evidence type="ECO:0000256" key="2">
    <source>
        <dbReference type="ARBA" id="ARBA00004586"/>
    </source>
</evidence>
<evidence type="ECO:0000256" key="4">
    <source>
        <dbReference type="ARBA" id="ARBA00005432"/>
    </source>
</evidence>
<dbReference type="InterPro" id="IPR038887">
    <property type="entry name" value="Nus1/NgBR"/>
</dbReference>
<evidence type="ECO:0000256" key="5">
    <source>
        <dbReference type="ARBA" id="ARBA00012596"/>
    </source>
</evidence>
<feature type="transmembrane region" description="Helical" evidence="14">
    <location>
        <begin position="97"/>
        <end position="117"/>
    </location>
</feature>
<dbReference type="GO" id="GO:1904423">
    <property type="term" value="C:dehydrodolichyl diphosphate synthase complex"/>
    <property type="evidence" value="ECO:0007669"/>
    <property type="project" value="InterPro"/>
</dbReference>
<dbReference type="Proteomes" id="UP000026962">
    <property type="component" value="Chromosome 3"/>
</dbReference>
<evidence type="ECO:0000256" key="12">
    <source>
        <dbReference type="ARBA" id="ARBA00047353"/>
    </source>
</evidence>
<dbReference type="SUPFAM" id="SSF64005">
    <property type="entry name" value="Undecaprenyl diphosphate synthase"/>
    <property type="match status" value="1"/>
</dbReference>
<organism evidence="15">
    <name type="scientific">Oryza punctata</name>
    <name type="common">Red rice</name>
    <dbReference type="NCBI Taxonomy" id="4537"/>
    <lineage>
        <taxon>Eukaryota</taxon>
        <taxon>Viridiplantae</taxon>
        <taxon>Streptophyta</taxon>
        <taxon>Embryophyta</taxon>
        <taxon>Tracheophyta</taxon>
        <taxon>Spermatophyta</taxon>
        <taxon>Magnoliopsida</taxon>
        <taxon>Liliopsida</taxon>
        <taxon>Poales</taxon>
        <taxon>Poaceae</taxon>
        <taxon>BOP clade</taxon>
        <taxon>Oryzoideae</taxon>
        <taxon>Oryzeae</taxon>
        <taxon>Oryzinae</taxon>
        <taxon>Oryza</taxon>
    </lineage>
</organism>
<evidence type="ECO:0000313" key="16">
    <source>
        <dbReference type="Proteomes" id="UP000026962"/>
    </source>
</evidence>
<dbReference type="PANTHER" id="PTHR21528:SF0">
    <property type="entry name" value="DEHYDRODOLICHYL DIPHOSPHATE SYNTHASE COMPLEX SUBUNIT NUS1"/>
    <property type="match status" value="1"/>
</dbReference>
<comment type="pathway">
    <text evidence="3">Protein modification; protein glycosylation.</text>
</comment>
<dbReference type="Gramene" id="OPUNC03G06800.2">
    <property type="protein sequence ID" value="OPUNC03G06800.2"/>
    <property type="gene ID" value="OPUNC03G06800"/>
</dbReference>
<proteinExistence type="inferred from homology"/>
<comment type="similarity">
    <text evidence="4">Belongs to the UPP synthase family.</text>
</comment>
<dbReference type="InterPro" id="IPR036424">
    <property type="entry name" value="UPP_synth-like_sf"/>
</dbReference>
<evidence type="ECO:0000256" key="9">
    <source>
        <dbReference type="ARBA" id="ARBA00022842"/>
    </source>
</evidence>
<accession>A0A0E0KA21</accession>
<name>A0A0E0KA21_ORYPU</name>
<evidence type="ECO:0000256" key="7">
    <source>
        <dbReference type="ARBA" id="ARBA00022692"/>
    </source>
</evidence>
<sequence length="360" mass="40183">MVYSGLPDLDGRPIVFQAFSPQIVSELGKLTSLHHRPQQPPPPPPPPLPAPDAALTGSPAEARQRRGLRAAFVANEIPLFMNQSPPHVWMLMSRPSVIIKLILGLLWFIVHLAISLFSLWFDLIYSIECYLISFGLIPKYRKFQRDRLKHLAVVVDSREAKNVTKIHQLLCWLSNIGVKYVCLYDIDGVVKKTFAPTMNGSRDENSGKHLDVGANMKALTCCHKEMTIEYISGSDGKDGIAKAASLLCSTCVNSNRNTCGNDEIVFTEADMSGALKAIGCGGPEPDLLLVYGPARCHLGFPAWRLRYTEIMHMGPLNSMKYGAIVKAFYKFSKKYQNFGTSIEHINNHHYRQPCTAWRSP</sequence>
<keyword evidence="9" id="KW-0460">Magnesium</keyword>
<keyword evidence="10 14" id="KW-1133">Transmembrane helix</keyword>
<keyword evidence="7 14" id="KW-0812">Transmembrane</keyword>
<evidence type="ECO:0000256" key="3">
    <source>
        <dbReference type="ARBA" id="ARBA00004922"/>
    </source>
</evidence>
<dbReference type="GO" id="GO:0005789">
    <property type="term" value="C:endoplasmic reticulum membrane"/>
    <property type="evidence" value="ECO:0007669"/>
    <property type="project" value="UniProtKB-SubCell"/>
</dbReference>
<comment type="catalytic activity">
    <reaction evidence="12">
        <text>n isopentenyl diphosphate + (2E,6E)-farnesyl diphosphate = a di-trans,poly-cis-polyprenyl diphosphate + n diphosphate</text>
        <dbReference type="Rhea" id="RHEA:53008"/>
        <dbReference type="Rhea" id="RHEA-COMP:19494"/>
        <dbReference type="ChEBI" id="CHEBI:33019"/>
        <dbReference type="ChEBI" id="CHEBI:128769"/>
        <dbReference type="ChEBI" id="CHEBI:136960"/>
        <dbReference type="ChEBI" id="CHEBI:175763"/>
        <dbReference type="EC" id="2.5.1.87"/>
    </reaction>
</comment>
<evidence type="ECO:0000256" key="13">
    <source>
        <dbReference type="SAM" id="MobiDB-lite"/>
    </source>
</evidence>
<dbReference type="AlphaFoldDB" id="A0A0E0KA21"/>
<dbReference type="OMA" id="PARCHFG"/>
<dbReference type="eggNOG" id="KOG2818">
    <property type="taxonomic scope" value="Eukaryota"/>
</dbReference>
<dbReference type="STRING" id="4537.A0A0E0KA21"/>
<reference evidence="15" key="1">
    <citation type="submission" date="2015-04" db="UniProtKB">
        <authorList>
            <consortium name="EnsemblPlants"/>
        </authorList>
    </citation>
    <scope>IDENTIFICATION</scope>
</reference>
<keyword evidence="8" id="KW-0256">Endoplasmic reticulum</keyword>
<evidence type="ECO:0000256" key="11">
    <source>
        <dbReference type="ARBA" id="ARBA00023136"/>
    </source>
</evidence>
<dbReference type="EnsemblPlants" id="OPUNC03G06800.2">
    <property type="protein sequence ID" value="OPUNC03G06800.2"/>
    <property type="gene ID" value="OPUNC03G06800"/>
</dbReference>
<feature type="compositionally biased region" description="Pro residues" evidence="13">
    <location>
        <begin position="38"/>
        <end position="50"/>
    </location>
</feature>
<evidence type="ECO:0000256" key="1">
    <source>
        <dbReference type="ARBA" id="ARBA00001946"/>
    </source>
</evidence>
<dbReference type="GO" id="GO:0045547">
    <property type="term" value="F:ditrans,polycis-polyprenyl diphosphate synthase [(2E,6E)-farnesyl diphosphate specific] activity"/>
    <property type="evidence" value="ECO:0007669"/>
    <property type="project" value="UniProtKB-EC"/>
</dbReference>